<gene>
    <name evidence="2" type="ORF">RND71_010866</name>
</gene>
<protein>
    <submittedName>
        <fullName evidence="2">Uncharacterized protein</fullName>
    </submittedName>
</protein>
<feature type="compositionally biased region" description="Polar residues" evidence="1">
    <location>
        <begin position="170"/>
        <end position="185"/>
    </location>
</feature>
<feature type="region of interest" description="Disordered" evidence="1">
    <location>
        <begin position="378"/>
        <end position="408"/>
    </location>
</feature>
<feature type="region of interest" description="Disordered" evidence="1">
    <location>
        <begin position="166"/>
        <end position="187"/>
    </location>
</feature>
<feature type="compositionally biased region" description="Low complexity" evidence="1">
    <location>
        <begin position="30"/>
        <end position="49"/>
    </location>
</feature>
<feature type="region of interest" description="Disordered" evidence="1">
    <location>
        <begin position="498"/>
        <end position="558"/>
    </location>
</feature>
<dbReference type="Proteomes" id="UP001291623">
    <property type="component" value="Unassembled WGS sequence"/>
</dbReference>
<reference evidence="2" key="1">
    <citation type="submission" date="2023-12" db="EMBL/GenBank/DDBJ databases">
        <title>Genome assembly of Anisodus tanguticus.</title>
        <authorList>
            <person name="Wang Y.-J."/>
        </authorList>
    </citation>
    <scope>NUCLEOTIDE SEQUENCE</scope>
    <source>
        <strain evidence="2">KB-2021</strain>
        <tissue evidence="2">Leaf</tissue>
    </source>
</reference>
<name>A0AAE1SMI1_9SOLA</name>
<feature type="compositionally biased region" description="Polar residues" evidence="1">
    <location>
        <begin position="231"/>
        <end position="242"/>
    </location>
</feature>
<dbReference type="PANTHER" id="PTHR33923:SF3">
    <property type="entry name" value="CALMODULIN BINDING PROTEIN PICBP"/>
    <property type="match status" value="1"/>
</dbReference>
<evidence type="ECO:0000256" key="1">
    <source>
        <dbReference type="SAM" id="MobiDB-lite"/>
    </source>
</evidence>
<feature type="region of interest" description="Disordered" evidence="1">
    <location>
        <begin position="432"/>
        <end position="467"/>
    </location>
</feature>
<feature type="compositionally biased region" description="Low complexity" evidence="1">
    <location>
        <begin position="501"/>
        <end position="514"/>
    </location>
</feature>
<sequence length="558" mass="62187">MLIHLQLSFQKSSPPPHYRKSTSCSEGKNCSHSSLHNSCESSFDSSDQSRSPRKYSQTLSRSTSMRSVKILINKSSFKSKRGTSKCCQIPDKATCSSTIKDSKFKEHVEFQPGKTESDRMSKFKVCSYHHCSLHGGHYDDPSPPVKRVYRRRRLLKSQKSIREKRDFTVDENSVPENTQLSSSVDPSVCGTEDAGVFELNEEAIEYADHAEIAFGETSFPEQSYHETLNTMSKHSEQGSQNCVARERSESISVTDDQRRSQNLNSKDDRNCSLLLKQADSVSTFGKDESNKRELSKDGPFTISTIPVFDIFNGAKFSNVTASAATSGKDESNNRELSKDGPFSIRTRPVFDIFYGAKCSDEISSVSASNIQLELGEMQEKDGKSNLNKDLDSTSGPVGDSESKNCPPLEVAEPKKKYMSMWSLIRRHMIPDASAESENKPASGANDKENQQHGANKSPSAESSERELIPAYEDAESQEIELRKLFTIKLVREAIEKILLPEVQSDSQSVTSESSADQESFETSHSQDSKNEEADAGSKSKTPNTEEIGAQRRRLHKKK</sequence>
<dbReference type="EMBL" id="JAVYJV010000005">
    <property type="protein sequence ID" value="KAK4371391.1"/>
    <property type="molecule type" value="Genomic_DNA"/>
</dbReference>
<comment type="caution">
    <text evidence="2">The sequence shown here is derived from an EMBL/GenBank/DDBJ whole genome shotgun (WGS) entry which is preliminary data.</text>
</comment>
<feature type="compositionally biased region" description="Basic and acidic residues" evidence="1">
    <location>
        <begin position="378"/>
        <end position="391"/>
    </location>
</feature>
<organism evidence="2 3">
    <name type="scientific">Anisodus tanguticus</name>
    <dbReference type="NCBI Taxonomy" id="243964"/>
    <lineage>
        <taxon>Eukaryota</taxon>
        <taxon>Viridiplantae</taxon>
        <taxon>Streptophyta</taxon>
        <taxon>Embryophyta</taxon>
        <taxon>Tracheophyta</taxon>
        <taxon>Spermatophyta</taxon>
        <taxon>Magnoliopsida</taxon>
        <taxon>eudicotyledons</taxon>
        <taxon>Gunneridae</taxon>
        <taxon>Pentapetalae</taxon>
        <taxon>asterids</taxon>
        <taxon>lamiids</taxon>
        <taxon>Solanales</taxon>
        <taxon>Solanaceae</taxon>
        <taxon>Solanoideae</taxon>
        <taxon>Hyoscyameae</taxon>
        <taxon>Anisodus</taxon>
    </lineage>
</organism>
<dbReference type="AlphaFoldDB" id="A0AAE1SMI1"/>
<proteinExistence type="predicted"/>
<accession>A0AAE1SMI1</accession>
<dbReference type="PANTHER" id="PTHR33923">
    <property type="entry name" value="CALMODULIN-BINDING PROTEIN-RELATED"/>
    <property type="match status" value="1"/>
</dbReference>
<evidence type="ECO:0000313" key="3">
    <source>
        <dbReference type="Proteomes" id="UP001291623"/>
    </source>
</evidence>
<feature type="compositionally biased region" description="Basic and acidic residues" evidence="1">
    <location>
        <begin position="524"/>
        <end position="537"/>
    </location>
</feature>
<feature type="compositionally biased region" description="Polar residues" evidence="1">
    <location>
        <begin position="451"/>
        <end position="461"/>
    </location>
</feature>
<evidence type="ECO:0000313" key="2">
    <source>
        <dbReference type="EMBL" id="KAK4371391.1"/>
    </source>
</evidence>
<feature type="region of interest" description="Disordered" evidence="1">
    <location>
        <begin position="231"/>
        <end position="266"/>
    </location>
</feature>
<feature type="compositionally biased region" description="Basic and acidic residues" evidence="1">
    <location>
        <begin position="244"/>
        <end position="266"/>
    </location>
</feature>
<feature type="region of interest" description="Disordered" evidence="1">
    <location>
        <begin position="9"/>
        <end position="62"/>
    </location>
</feature>
<keyword evidence="3" id="KW-1185">Reference proteome</keyword>
<dbReference type="InterPro" id="IPR044681">
    <property type="entry name" value="PICBP-like"/>
</dbReference>
<dbReference type="GO" id="GO:0005516">
    <property type="term" value="F:calmodulin binding"/>
    <property type="evidence" value="ECO:0007669"/>
    <property type="project" value="InterPro"/>
</dbReference>